<evidence type="ECO:0008006" key="3">
    <source>
        <dbReference type="Google" id="ProtNLM"/>
    </source>
</evidence>
<keyword evidence="2" id="KW-1185">Reference proteome</keyword>
<proteinExistence type="predicted"/>
<organism evidence="1 2">
    <name type="scientific">Orbilia javanica</name>
    <dbReference type="NCBI Taxonomy" id="47235"/>
    <lineage>
        <taxon>Eukaryota</taxon>
        <taxon>Fungi</taxon>
        <taxon>Dikarya</taxon>
        <taxon>Ascomycota</taxon>
        <taxon>Pezizomycotina</taxon>
        <taxon>Orbiliomycetes</taxon>
        <taxon>Orbiliales</taxon>
        <taxon>Orbiliaceae</taxon>
        <taxon>Orbilia</taxon>
    </lineage>
</organism>
<dbReference type="Proteomes" id="UP001313282">
    <property type="component" value="Unassembled WGS sequence"/>
</dbReference>
<evidence type="ECO:0000313" key="1">
    <source>
        <dbReference type="EMBL" id="KAK6356711.1"/>
    </source>
</evidence>
<gene>
    <name evidence="1" type="ORF">TWF718_001053</name>
</gene>
<evidence type="ECO:0000313" key="2">
    <source>
        <dbReference type="Proteomes" id="UP001313282"/>
    </source>
</evidence>
<dbReference type="AlphaFoldDB" id="A0AAN8N517"/>
<sequence>MDMSTIDEGRPLLSMDFPPEIHYGVLESADVSEYSALRLVCKTWYNFIENTLPLGRYVPAKIEFKKEPPEDPMEPPSLGLCIDPSLWLVHRGTLIFSTFRMDPKLLDLKRITGAVDFVNSTITSRIENTGVDTEVIDNAAMGGYIRYDVPRIGNSRLLCGTRDISHYLTDPVYAINPNHPECKKYNGYVEILQFWKFVPGPRVYEPRSQPSRTIRKWMELFLDRYDWEKFDEALENSRRPHGGIYTPSIEIEARVEAPSTGSWKQIKTMEHKGRDIDMFCLEITTTAFVIGCRFRSGEDWSVAGRSSPTGFTFGKQE</sequence>
<dbReference type="EMBL" id="JAVHNR010000001">
    <property type="protein sequence ID" value="KAK6356711.1"/>
    <property type="molecule type" value="Genomic_DNA"/>
</dbReference>
<comment type="caution">
    <text evidence="1">The sequence shown here is derived from an EMBL/GenBank/DDBJ whole genome shotgun (WGS) entry which is preliminary data.</text>
</comment>
<accession>A0AAN8N517</accession>
<name>A0AAN8N517_9PEZI</name>
<protein>
    <recommendedName>
        <fullName evidence="3">F-box domain-containing protein</fullName>
    </recommendedName>
</protein>
<reference evidence="1 2" key="1">
    <citation type="submission" date="2019-10" db="EMBL/GenBank/DDBJ databases">
        <authorList>
            <person name="Palmer J.M."/>
        </authorList>
    </citation>
    <scope>NUCLEOTIDE SEQUENCE [LARGE SCALE GENOMIC DNA]</scope>
    <source>
        <strain evidence="1 2">TWF718</strain>
    </source>
</reference>